<sequence length="274" mass="31021">AEGDSLTLNCTFETSSTTFPTLFWYKQEVNSYPKYMLKRYLTTKENAPEFKKDRFDAELKDKSVPLKIQKLHVSDSAVYYCALQPTVTGNSKTLKQNTTQNPLEGGTHCESTDEFICCLCGFKNSKDMLLYLFLLLSHILGEFKNRDSSLLEAAPSTHHLIHLMASFSPLFPGLTAGDSISPDQDQFTGTEGKSVTMKCNYQTSSSYIYLHWYKHDSDLQAPQFILWKGAKGDTTEHIPNKLYESRTTDTSTELTIRELTLADTALYYCAIDTQ</sequence>
<evidence type="ECO:0000256" key="5">
    <source>
        <dbReference type="ARBA" id="ARBA00043266"/>
    </source>
</evidence>
<evidence type="ECO:0000256" key="4">
    <source>
        <dbReference type="ARBA" id="ARBA00023319"/>
    </source>
</evidence>
<name>A0A8C7WSI9_9TELE</name>
<feature type="domain" description="Ig-like" evidence="6">
    <location>
        <begin position="172"/>
        <end position="274"/>
    </location>
</feature>
<reference evidence="7" key="2">
    <citation type="submission" date="2025-09" db="UniProtKB">
        <authorList>
            <consortium name="Ensembl"/>
        </authorList>
    </citation>
    <scope>IDENTIFICATION</scope>
</reference>
<dbReference type="InterPro" id="IPR013106">
    <property type="entry name" value="Ig_V-set"/>
</dbReference>
<evidence type="ECO:0000259" key="6">
    <source>
        <dbReference type="PROSITE" id="PS50835"/>
    </source>
</evidence>
<keyword evidence="5" id="KW-0391">Immunity</keyword>
<reference evidence="7" key="1">
    <citation type="submission" date="2025-08" db="UniProtKB">
        <authorList>
            <consortium name="Ensembl"/>
        </authorList>
    </citation>
    <scope>IDENTIFICATION</scope>
</reference>
<evidence type="ECO:0000256" key="1">
    <source>
        <dbReference type="ARBA" id="ARBA00022729"/>
    </source>
</evidence>
<dbReference type="PANTHER" id="PTHR19367:SF18">
    <property type="entry name" value="T CELL RECEPTOR ALPHA VARIABLE 16"/>
    <property type="match status" value="1"/>
</dbReference>
<dbReference type="PROSITE" id="PS50835">
    <property type="entry name" value="IG_LIKE"/>
    <property type="match status" value="2"/>
</dbReference>
<dbReference type="AlphaFoldDB" id="A0A8C7WSI9"/>
<dbReference type="GO" id="GO:0042101">
    <property type="term" value="C:T cell receptor complex"/>
    <property type="evidence" value="ECO:0007669"/>
    <property type="project" value="UniProtKB-KW"/>
</dbReference>
<keyword evidence="5" id="KW-1279">T cell receptor</keyword>
<dbReference type="InterPro" id="IPR007110">
    <property type="entry name" value="Ig-like_dom"/>
</dbReference>
<dbReference type="SMART" id="SM00406">
    <property type="entry name" value="IGv"/>
    <property type="match status" value="2"/>
</dbReference>
<dbReference type="SMART" id="SM00409">
    <property type="entry name" value="IG"/>
    <property type="match status" value="2"/>
</dbReference>
<dbReference type="Ensembl" id="ENSOSIT00000002780.1">
    <property type="protein sequence ID" value="ENSOSIP00000002590.1"/>
    <property type="gene ID" value="ENSOSIG00000001560.1"/>
</dbReference>
<feature type="domain" description="Ig-like" evidence="6">
    <location>
        <begin position="1"/>
        <end position="95"/>
    </location>
</feature>
<evidence type="ECO:0000313" key="8">
    <source>
        <dbReference type="Proteomes" id="UP000694383"/>
    </source>
</evidence>
<evidence type="ECO:0000256" key="2">
    <source>
        <dbReference type="ARBA" id="ARBA00023130"/>
    </source>
</evidence>
<protein>
    <recommendedName>
        <fullName evidence="6">Ig-like domain-containing protein</fullName>
    </recommendedName>
</protein>
<evidence type="ECO:0000256" key="3">
    <source>
        <dbReference type="ARBA" id="ARBA00023170"/>
    </source>
</evidence>
<keyword evidence="1" id="KW-0732">Signal</keyword>
<dbReference type="GeneTree" id="ENSGT01030000234557"/>
<dbReference type="InterPro" id="IPR051287">
    <property type="entry name" value="TCR_variable_region"/>
</dbReference>
<evidence type="ECO:0000313" key="7">
    <source>
        <dbReference type="Ensembl" id="ENSOSIP00000002590.1"/>
    </source>
</evidence>
<keyword evidence="8" id="KW-1185">Reference proteome</keyword>
<dbReference type="Gene3D" id="2.60.40.10">
    <property type="entry name" value="Immunoglobulins"/>
    <property type="match status" value="2"/>
</dbReference>
<dbReference type="GO" id="GO:0002250">
    <property type="term" value="P:adaptive immune response"/>
    <property type="evidence" value="ECO:0007669"/>
    <property type="project" value="UniProtKB-KW"/>
</dbReference>
<dbReference type="PANTHER" id="PTHR19367">
    <property type="entry name" value="T-CELL RECEPTOR ALPHA CHAIN V REGION"/>
    <property type="match status" value="1"/>
</dbReference>
<keyword evidence="4" id="KW-0393">Immunoglobulin domain</keyword>
<keyword evidence="2" id="KW-1064">Adaptive immunity</keyword>
<keyword evidence="3" id="KW-0675">Receptor</keyword>
<dbReference type="Pfam" id="PF07686">
    <property type="entry name" value="V-set"/>
    <property type="match status" value="2"/>
</dbReference>
<accession>A0A8C7WSI9</accession>
<proteinExistence type="predicted"/>
<dbReference type="InterPro" id="IPR013783">
    <property type="entry name" value="Ig-like_fold"/>
</dbReference>
<dbReference type="Proteomes" id="UP000694383">
    <property type="component" value="Unplaced"/>
</dbReference>
<dbReference type="SUPFAM" id="SSF48726">
    <property type="entry name" value="Immunoglobulin"/>
    <property type="match status" value="2"/>
</dbReference>
<organism evidence="7 8">
    <name type="scientific">Oryzias sinensis</name>
    <name type="common">Chinese medaka</name>
    <dbReference type="NCBI Taxonomy" id="183150"/>
    <lineage>
        <taxon>Eukaryota</taxon>
        <taxon>Metazoa</taxon>
        <taxon>Chordata</taxon>
        <taxon>Craniata</taxon>
        <taxon>Vertebrata</taxon>
        <taxon>Euteleostomi</taxon>
        <taxon>Actinopterygii</taxon>
        <taxon>Neopterygii</taxon>
        <taxon>Teleostei</taxon>
        <taxon>Neoteleostei</taxon>
        <taxon>Acanthomorphata</taxon>
        <taxon>Ovalentaria</taxon>
        <taxon>Atherinomorphae</taxon>
        <taxon>Beloniformes</taxon>
        <taxon>Adrianichthyidae</taxon>
        <taxon>Oryziinae</taxon>
        <taxon>Oryzias</taxon>
    </lineage>
</organism>
<dbReference type="CDD" id="cd00099">
    <property type="entry name" value="IgV"/>
    <property type="match status" value="1"/>
</dbReference>
<dbReference type="InterPro" id="IPR003599">
    <property type="entry name" value="Ig_sub"/>
</dbReference>
<dbReference type="InterPro" id="IPR036179">
    <property type="entry name" value="Ig-like_dom_sf"/>
</dbReference>